<dbReference type="CDD" id="cd13610">
    <property type="entry name" value="PBP2_ChoS"/>
    <property type="match status" value="1"/>
</dbReference>
<dbReference type="GO" id="GO:0022857">
    <property type="term" value="F:transmembrane transporter activity"/>
    <property type="evidence" value="ECO:0007669"/>
    <property type="project" value="InterPro"/>
</dbReference>
<evidence type="ECO:0000256" key="3">
    <source>
        <dbReference type="ARBA" id="ARBA00022692"/>
    </source>
</evidence>
<dbReference type="FunFam" id="1.10.3720.10:FF:000001">
    <property type="entry name" value="Glycine betaine ABC transporter, permease"/>
    <property type="match status" value="1"/>
</dbReference>
<accession>A0A0A1GVM9</accession>
<dbReference type="HOGENOM" id="CLU_038355_0_0_9"/>
<evidence type="ECO:0000256" key="4">
    <source>
        <dbReference type="ARBA" id="ARBA00022989"/>
    </source>
</evidence>
<organism evidence="10 11">
    <name type="scientific">Paucilactobacillus hokkaidonensis JCM 18461</name>
    <dbReference type="NCBI Taxonomy" id="1291742"/>
    <lineage>
        <taxon>Bacteria</taxon>
        <taxon>Bacillati</taxon>
        <taxon>Bacillota</taxon>
        <taxon>Bacilli</taxon>
        <taxon>Lactobacillales</taxon>
        <taxon>Lactobacillaceae</taxon>
        <taxon>Paucilactobacillus</taxon>
    </lineage>
</organism>
<dbReference type="SUPFAM" id="SSF53850">
    <property type="entry name" value="Periplasmic binding protein-like II"/>
    <property type="match status" value="1"/>
</dbReference>
<dbReference type="GO" id="GO:0031460">
    <property type="term" value="P:glycine betaine transport"/>
    <property type="evidence" value="ECO:0007669"/>
    <property type="project" value="TreeGrafter"/>
</dbReference>
<dbReference type="Pfam" id="PF04069">
    <property type="entry name" value="OpuAC"/>
    <property type="match status" value="1"/>
</dbReference>
<protein>
    <submittedName>
        <fullName evidence="10">Glycine betaine/carnitine/choline ABC transporter, permease</fullName>
    </submittedName>
</protein>
<evidence type="ECO:0000313" key="10">
    <source>
        <dbReference type="EMBL" id="BAP84913.1"/>
    </source>
</evidence>
<keyword evidence="2 8" id="KW-0813">Transport</keyword>
<dbReference type="EMBL" id="AP014680">
    <property type="protein sequence ID" value="BAP84913.1"/>
    <property type="molecule type" value="Genomic_DNA"/>
</dbReference>
<reference evidence="10 11" key="1">
    <citation type="submission" date="2014-11" db="EMBL/GenBank/DDBJ databases">
        <title>Complete genome sequence and analysis of Lactobacillus hokkaidonensis LOOC260T.</title>
        <authorList>
            <person name="Tanizawa Y."/>
            <person name="Tohno M."/>
            <person name="Kaminuma E."/>
            <person name="Nakamura Y."/>
            <person name="Arita M."/>
        </authorList>
    </citation>
    <scope>NUCLEOTIDE SEQUENCE [LARGE SCALE GENOMIC DNA]</scope>
    <source>
        <strain evidence="10 11">LOOC260</strain>
    </source>
</reference>
<dbReference type="RefSeq" id="WP_041092478.1">
    <property type="nucleotide sequence ID" value="NZ_AP014680.1"/>
</dbReference>
<comment type="similarity">
    <text evidence="8">Belongs to the binding-protein-dependent transport system permease family.</text>
</comment>
<dbReference type="Gene3D" id="3.40.190.10">
    <property type="entry name" value="Periplasmic binding protein-like II"/>
    <property type="match status" value="1"/>
</dbReference>
<evidence type="ECO:0000256" key="1">
    <source>
        <dbReference type="ARBA" id="ARBA00004141"/>
    </source>
</evidence>
<dbReference type="Gene3D" id="1.10.3720.10">
    <property type="entry name" value="MetI-like"/>
    <property type="match status" value="1"/>
</dbReference>
<dbReference type="InterPro" id="IPR035906">
    <property type="entry name" value="MetI-like_sf"/>
</dbReference>
<name>A0A0A1GVM9_9LACO</name>
<feature type="transmembrane region" description="Helical" evidence="8">
    <location>
        <begin position="145"/>
        <end position="172"/>
    </location>
</feature>
<feature type="transmembrane region" description="Helical" evidence="8">
    <location>
        <begin position="20"/>
        <end position="44"/>
    </location>
</feature>
<evidence type="ECO:0000256" key="6">
    <source>
        <dbReference type="ARBA" id="ARBA00035642"/>
    </source>
</evidence>
<evidence type="ECO:0000256" key="2">
    <source>
        <dbReference type="ARBA" id="ARBA00022448"/>
    </source>
</evidence>
<evidence type="ECO:0000256" key="7">
    <source>
        <dbReference type="ARBA" id="ARBA00035652"/>
    </source>
</evidence>
<feature type="domain" description="ABC transmembrane type-1" evidence="9">
    <location>
        <begin position="19"/>
        <end position="198"/>
    </location>
</feature>
<feature type="transmembrane region" description="Helical" evidence="8">
    <location>
        <begin position="208"/>
        <end position="226"/>
    </location>
</feature>
<feature type="transmembrane region" description="Helical" evidence="8">
    <location>
        <begin position="64"/>
        <end position="94"/>
    </location>
</feature>
<dbReference type="InterPro" id="IPR007210">
    <property type="entry name" value="ABC_Gly_betaine_transp_sub-bd"/>
</dbReference>
<dbReference type="PANTHER" id="PTHR30177">
    <property type="entry name" value="GLYCINE BETAINE/L-PROLINE TRANSPORT SYSTEM PERMEASE PROTEIN PROW"/>
    <property type="match status" value="1"/>
</dbReference>
<dbReference type="InterPro" id="IPR058089">
    <property type="entry name" value="EgtUBC_SBD"/>
</dbReference>
<dbReference type="AlphaFoldDB" id="A0A0A1GVM9"/>
<evidence type="ECO:0000256" key="8">
    <source>
        <dbReference type="RuleBase" id="RU363032"/>
    </source>
</evidence>
<dbReference type="SUPFAM" id="SSF161098">
    <property type="entry name" value="MetI-like"/>
    <property type="match status" value="1"/>
</dbReference>
<comment type="similarity">
    <text evidence="7">In the N-terminal section; belongs to the binding-protein-dependent transport system permease family.</text>
</comment>
<dbReference type="GO" id="GO:0043190">
    <property type="term" value="C:ATP-binding cassette (ABC) transporter complex"/>
    <property type="evidence" value="ECO:0007669"/>
    <property type="project" value="InterPro"/>
</dbReference>
<evidence type="ECO:0000256" key="5">
    <source>
        <dbReference type="ARBA" id="ARBA00023136"/>
    </source>
</evidence>
<evidence type="ECO:0000259" key="9">
    <source>
        <dbReference type="PROSITE" id="PS50928"/>
    </source>
</evidence>
<dbReference type="InterPro" id="IPR051204">
    <property type="entry name" value="ABC_transp_perm/SBD"/>
</dbReference>
<dbReference type="PROSITE" id="PS50928">
    <property type="entry name" value="ABC_TM1"/>
    <property type="match status" value="1"/>
</dbReference>
<comment type="subcellular location">
    <subcellularLocation>
        <location evidence="8">Cell membrane</location>
        <topology evidence="8">Multi-pass membrane protein</topology>
    </subcellularLocation>
    <subcellularLocation>
        <location evidence="1">Membrane</location>
        <topology evidence="1">Multi-pass membrane protein</topology>
    </subcellularLocation>
</comment>
<proteinExistence type="inferred from homology"/>
<keyword evidence="4 8" id="KW-1133">Transmembrane helix</keyword>
<sequence length="506" mass="55996">MQTLIHTLVQRRSDLIQALWQHLGISVISLLIAMAIAIPLAIWVEKHDRLANIMLQITSVLQTIPSLALLGLLIPFVGIGSVPAVIALVVYALLPIFQNTYIGIQEIDPSIEEAADAFGMSRMRKLVKVELPIAMPVIISGIRTALVMIIGTATLAALIGAGGLGTFILLGIDRNNTSLVLIGAIASAALALILSYLIHVLQRVKIRYSLITLAVILLGFIGYGSYKVIDQPADEVVIAGKLGSEPDILINMYKELIEDDSNVKVTLKPDFGKTSFLFSALRNNQIDIYPEFTGTVLESLVKVNSSETKNLSQQQTYQLAKRKLASQYHLKYLKPMKYNNTYALAVTKKFAEENGLKDISDLSGIQDKIKAGMTLEFIDRSDGLRGVKKLYGLTFTPQSMSPDLRYGALHDGKVNLVDAYSTDSQLRQYNLVTLKDNKNLFPAYQGAPLMSEKLAKKHPEIVTSLNKLSNKISEKQMREMNYQVNVLKRSPKTVAHEYLIQHHLLK</sequence>
<dbReference type="KEGG" id="lho:LOOC260_103390"/>
<dbReference type="Gene3D" id="3.40.190.120">
    <property type="entry name" value="Osmoprotection protein (prox), domain 2"/>
    <property type="match status" value="1"/>
</dbReference>
<keyword evidence="3 8" id="KW-0812">Transmembrane</keyword>
<dbReference type="InterPro" id="IPR000515">
    <property type="entry name" value="MetI-like"/>
</dbReference>
<comment type="similarity">
    <text evidence="6">In the C-terminal section; belongs to the OsmX family.</text>
</comment>
<gene>
    <name evidence="10" type="ORF">LOOC260_103390</name>
</gene>
<dbReference type="CDD" id="cd06261">
    <property type="entry name" value="TM_PBP2"/>
    <property type="match status" value="1"/>
</dbReference>
<dbReference type="Proteomes" id="UP000031620">
    <property type="component" value="Chromosome"/>
</dbReference>
<dbReference type="STRING" id="1291742.LOOC260_103390"/>
<keyword evidence="5 8" id="KW-0472">Membrane</keyword>
<dbReference type="PANTHER" id="PTHR30177:SF4">
    <property type="entry name" value="OSMOPROTECTANT IMPORT PERMEASE PROTEIN OSMW"/>
    <property type="match status" value="1"/>
</dbReference>
<evidence type="ECO:0000313" key="11">
    <source>
        <dbReference type="Proteomes" id="UP000031620"/>
    </source>
</evidence>
<feature type="transmembrane region" description="Helical" evidence="8">
    <location>
        <begin position="178"/>
        <end position="201"/>
    </location>
</feature>
<dbReference type="Pfam" id="PF00528">
    <property type="entry name" value="BPD_transp_1"/>
    <property type="match status" value="1"/>
</dbReference>